<dbReference type="SUPFAM" id="SSF46785">
    <property type="entry name" value="Winged helix' DNA-binding domain"/>
    <property type="match status" value="1"/>
</dbReference>
<dbReference type="PRINTS" id="PR00778">
    <property type="entry name" value="HTHARSR"/>
</dbReference>
<accession>A0A1W2EFH3</accession>
<dbReference type="InterPro" id="IPR011991">
    <property type="entry name" value="ArsR-like_HTH"/>
</dbReference>
<reference evidence="5 6" key="1">
    <citation type="submission" date="2017-04" db="EMBL/GenBank/DDBJ databases">
        <authorList>
            <person name="Afonso C.L."/>
            <person name="Miller P.J."/>
            <person name="Scott M.A."/>
            <person name="Spackman E."/>
            <person name="Goraichik I."/>
            <person name="Dimitrov K.M."/>
            <person name="Suarez D.L."/>
            <person name="Swayne D.E."/>
        </authorList>
    </citation>
    <scope>NUCLEOTIDE SEQUENCE [LARGE SCALE GENOMIC DNA]</scope>
    <source>
        <strain evidence="5 6">DSM 3385</strain>
    </source>
</reference>
<name>A0A1W2EFH3_9BACT</name>
<protein>
    <submittedName>
        <fullName evidence="5">Transcriptional regulator, ArsR family</fullName>
    </submittedName>
</protein>
<dbReference type="Proteomes" id="UP000192418">
    <property type="component" value="Unassembled WGS sequence"/>
</dbReference>
<dbReference type="InterPro" id="IPR001845">
    <property type="entry name" value="HTH_ArsR_DNA-bd_dom"/>
</dbReference>
<keyword evidence="2" id="KW-0238">DNA-binding</keyword>
<dbReference type="PANTHER" id="PTHR33154:SF18">
    <property type="entry name" value="ARSENICAL RESISTANCE OPERON REPRESSOR"/>
    <property type="match status" value="1"/>
</dbReference>
<dbReference type="EMBL" id="FWXY01000030">
    <property type="protein sequence ID" value="SMD08066.1"/>
    <property type="molecule type" value="Genomic_DNA"/>
</dbReference>
<dbReference type="PANTHER" id="PTHR33154">
    <property type="entry name" value="TRANSCRIPTIONAL REGULATOR, ARSR FAMILY"/>
    <property type="match status" value="1"/>
</dbReference>
<dbReference type="CDD" id="cd00090">
    <property type="entry name" value="HTH_ARSR"/>
    <property type="match status" value="1"/>
</dbReference>
<dbReference type="InterPro" id="IPR051081">
    <property type="entry name" value="HTH_MetalResp_TranReg"/>
</dbReference>
<dbReference type="InterPro" id="IPR036388">
    <property type="entry name" value="WH-like_DNA-bd_sf"/>
</dbReference>
<dbReference type="SMART" id="SM00418">
    <property type="entry name" value="HTH_ARSR"/>
    <property type="match status" value="1"/>
</dbReference>
<dbReference type="OrthoDB" id="9800238at2"/>
<proteinExistence type="predicted"/>
<evidence type="ECO:0000256" key="3">
    <source>
        <dbReference type="ARBA" id="ARBA00023163"/>
    </source>
</evidence>
<dbReference type="GO" id="GO:0003700">
    <property type="term" value="F:DNA-binding transcription factor activity"/>
    <property type="evidence" value="ECO:0007669"/>
    <property type="project" value="InterPro"/>
</dbReference>
<dbReference type="Pfam" id="PF01022">
    <property type="entry name" value="HTH_5"/>
    <property type="match status" value="1"/>
</dbReference>
<dbReference type="AlphaFoldDB" id="A0A1W2EFH3"/>
<dbReference type="STRING" id="1121400.SAMN02746065_1302"/>
<evidence type="ECO:0000313" key="6">
    <source>
        <dbReference type="Proteomes" id="UP000192418"/>
    </source>
</evidence>
<evidence type="ECO:0000259" key="4">
    <source>
        <dbReference type="PROSITE" id="PS50987"/>
    </source>
</evidence>
<dbReference type="RefSeq" id="WP_084071486.1">
    <property type="nucleotide sequence ID" value="NZ_FWXY01000030.1"/>
</dbReference>
<organism evidence="5 6">
    <name type="scientific">Desulfocicer vacuolatum DSM 3385</name>
    <dbReference type="NCBI Taxonomy" id="1121400"/>
    <lineage>
        <taxon>Bacteria</taxon>
        <taxon>Pseudomonadati</taxon>
        <taxon>Thermodesulfobacteriota</taxon>
        <taxon>Desulfobacteria</taxon>
        <taxon>Desulfobacterales</taxon>
        <taxon>Desulfobacteraceae</taxon>
        <taxon>Desulfocicer</taxon>
    </lineage>
</organism>
<sequence length="112" mass="12475">MKLFVDVSKAMSDPNRVKILKMLQHKVMCVCEITGALGLAQPTVSKHLKVLEGAGLVTSSRDEKWVNYSLADGSFSPYAATFLGNLRHWMEDDPEIKALISSLPLIRRENIC</sequence>
<dbReference type="NCBIfam" id="NF033788">
    <property type="entry name" value="HTH_metalloreg"/>
    <property type="match status" value="1"/>
</dbReference>
<evidence type="ECO:0000313" key="5">
    <source>
        <dbReference type="EMBL" id="SMD08066.1"/>
    </source>
</evidence>
<dbReference type="InterPro" id="IPR036390">
    <property type="entry name" value="WH_DNA-bd_sf"/>
</dbReference>
<evidence type="ECO:0000256" key="2">
    <source>
        <dbReference type="ARBA" id="ARBA00023125"/>
    </source>
</evidence>
<evidence type="ECO:0000256" key="1">
    <source>
        <dbReference type="ARBA" id="ARBA00023015"/>
    </source>
</evidence>
<dbReference type="PROSITE" id="PS50987">
    <property type="entry name" value="HTH_ARSR_2"/>
    <property type="match status" value="1"/>
</dbReference>
<gene>
    <name evidence="5" type="ORF">SAMN02746065_1302</name>
</gene>
<dbReference type="GO" id="GO:0003677">
    <property type="term" value="F:DNA binding"/>
    <property type="evidence" value="ECO:0007669"/>
    <property type="project" value="UniProtKB-KW"/>
</dbReference>
<keyword evidence="3" id="KW-0804">Transcription</keyword>
<keyword evidence="6" id="KW-1185">Reference proteome</keyword>
<dbReference type="Gene3D" id="1.10.10.10">
    <property type="entry name" value="Winged helix-like DNA-binding domain superfamily/Winged helix DNA-binding domain"/>
    <property type="match status" value="1"/>
</dbReference>
<feature type="domain" description="HTH arsR-type" evidence="4">
    <location>
        <begin position="1"/>
        <end position="90"/>
    </location>
</feature>
<keyword evidence="1" id="KW-0805">Transcription regulation</keyword>